<gene>
    <name evidence="3" type="ORF">CPELLU_LOCUS5071</name>
</gene>
<dbReference type="EMBL" id="CAJVQA010002816">
    <property type="protein sequence ID" value="CAG8558120.1"/>
    <property type="molecule type" value="Genomic_DNA"/>
</dbReference>
<dbReference type="Pfam" id="PF24840">
    <property type="entry name" value="NTF2_SigF"/>
    <property type="match status" value="1"/>
</dbReference>
<organism evidence="3 4">
    <name type="scientific">Cetraspora pellucida</name>
    <dbReference type="NCBI Taxonomy" id="1433469"/>
    <lineage>
        <taxon>Eukaryota</taxon>
        <taxon>Fungi</taxon>
        <taxon>Fungi incertae sedis</taxon>
        <taxon>Mucoromycota</taxon>
        <taxon>Glomeromycotina</taxon>
        <taxon>Glomeromycetes</taxon>
        <taxon>Diversisporales</taxon>
        <taxon>Gigasporaceae</taxon>
        <taxon>Cetraspora</taxon>
    </lineage>
</organism>
<comment type="caution">
    <text evidence="3">The sequence shown here is derived from an EMBL/GenBank/DDBJ whole genome shotgun (WGS) entry which is preliminary data.</text>
</comment>
<sequence length="261" mass="29066">MDERRAGEILTEIIDDLLSYDEDRYKHVLETYFTEDAKLSHPLLNVQGTHNIRKVFRVWVSLNSREPDIIDIPAFNGKTAVVQVMQHLSPRVLPFIDIKVPSVTVLKFCKKEDGLFYIEKQEDNWTLEGLIKSVPLISWWYDCVVRFVVGNLVAGAGSFLATANQATSHLAVKANEIRDNGQSAIAQGQNTAKEYFYPITSKAQSYINHGLSKSQDVVDHAKNAFLNAQVGVKNQISKVTGGHTNGNIPASTEMLTPTAAH</sequence>
<feature type="domain" description="SigF-like NTF2-like" evidence="2">
    <location>
        <begin position="11"/>
        <end position="156"/>
    </location>
</feature>
<accession>A0A9N9BAI8</accession>
<dbReference type="Proteomes" id="UP000789759">
    <property type="component" value="Unassembled WGS sequence"/>
</dbReference>
<keyword evidence="4" id="KW-1185">Reference proteome</keyword>
<evidence type="ECO:0000313" key="4">
    <source>
        <dbReference type="Proteomes" id="UP000789759"/>
    </source>
</evidence>
<feature type="compositionally biased region" description="Polar residues" evidence="1">
    <location>
        <begin position="245"/>
        <end position="255"/>
    </location>
</feature>
<proteinExistence type="predicted"/>
<reference evidence="3" key="1">
    <citation type="submission" date="2021-06" db="EMBL/GenBank/DDBJ databases">
        <authorList>
            <person name="Kallberg Y."/>
            <person name="Tangrot J."/>
            <person name="Rosling A."/>
        </authorList>
    </citation>
    <scope>NUCLEOTIDE SEQUENCE</scope>
    <source>
        <strain evidence="3">FL966</strain>
    </source>
</reference>
<feature type="region of interest" description="Disordered" evidence="1">
    <location>
        <begin position="242"/>
        <end position="261"/>
    </location>
</feature>
<protein>
    <submittedName>
        <fullName evidence="3">14239_t:CDS:1</fullName>
    </submittedName>
</protein>
<dbReference type="InterPro" id="IPR057514">
    <property type="entry name" value="NTF2_SigF"/>
</dbReference>
<name>A0A9N9BAI8_9GLOM</name>
<dbReference type="AlphaFoldDB" id="A0A9N9BAI8"/>
<dbReference type="PANTHER" id="PTHR35393:SF1">
    <property type="entry name" value="SNOAL-LIKE DOMAIN-CONTAINING PROTEIN"/>
    <property type="match status" value="1"/>
</dbReference>
<evidence type="ECO:0000256" key="1">
    <source>
        <dbReference type="SAM" id="MobiDB-lite"/>
    </source>
</evidence>
<evidence type="ECO:0000259" key="2">
    <source>
        <dbReference type="Pfam" id="PF24840"/>
    </source>
</evidence>
<dbReference type="OrthoDB" id="5580651at2759"/>
<evidence type="ECO:0000313" key="3">
    <source>
        <dbReference type="EMBL" id="CAG8558120.1"/>
    </source>
</evidence>
<dbReference type="PANTHER" id="PTHR35393">
    <property type="entry name" value="CHROMOSOME 1, WHOLE GENOME SHOTGUN SEQUENCE"/>
    <property type="match status" value="1"/>
</dbReference>